<dbReference type="Proteomes" id="UP000050421">
    <property type="component" value="Unassembled WGS sequence"/>
</dbReference>
<dbReference type="eggNOG" id="COG4654">
    <property type="taxonomic scope" value="Bacteria"/>
</dbReference>
<accession>A0A0P7X008</accession>
<dbReference type="eggNOG" id="COG3828">
    <property type="taxonomic scope" value="Bacteria"/>
</dbReference>
<dbReference type="InterPro" id="IPR029010">
    <property type="entry name" value="ThuA-like"/>
</dbReference>
<evidence type="ECO:0000313" key="3">
    <source>
        <dbReference type="Proteomes" id="UP000050421"/>
    </source>
</evidence>
<dbReference type="EMBL" id="LJXT01000171">
    <property type="protein sequence ID" value="KPQ07509.1"/>
    <property type="molecule type" value="Genomic_DNA"/>
</dbReference>
<dbReference type="STRING" id="1305737.GCA_000526355_01558"/>
<dbReference type="Pfam" id="PF06283">
    <property type="entry name" value="ThuA"/>
    <property type="match status" value="1"/>
</dbReference>
<dbReference type="PANTHER" id="PTHR40469">
    <property type="entry name" value="SECRETED GLYCOSYL HYDROLASE"/>
    <property type="match status" value="1"/>
</dbReference>
<name>A0A0P7X008_9BACT</name>
<comment type="caution">
    <text evidence="2">The sequence shown here is derived from an EMBL/GenBank/DDBJ whole genome shotgun (WGS) entry which is preliminary data.</text>
</comment>
<protein>
    <submittedName>
        <fullName evidence="2">Glucose/sorbosone dehdyrogenase family enzyme</fullName>
    </submittedName>
</protein>
<dbReference type="eggNOG" id="COG2133">
    <property type="taxonomic scope" value="Bacteria"/>
</dbReference>
<organism evidence="2 3">
    <name type="scientific">Algoriphagus marincola HL-49</name>
    <dbReference type="NCBI Taxonomy" id="1305737"/>
    <lineage>
        <taxon>Bacteria</taxon>
        <taxon>Pseudomonadati</taxon>
        <taxon>Bacteroidota</taxon>
        <taxon>Cytophagia</taxon>
        <taxon>Cytophagales</taxon>
        <taxon>Cyclobacteriaceae</taxon>
        <taxon>Algoriphagus</taxon>
    </lineage>
</organism>
<evidence type="ECO:0000313" key="2">
    <source>
        <dbReference type="EMBL" id="KPQ07509.1"/>
    </source>
</evidence>
<proteinExistence type="predicted"/>
<evidence type="ECO:0000259" key="1">
    <source>
        <dbReference type="Pfam" id="PF06283"/>
    </source>
</evidence>
<dbReference type="AlphaFoldDB" id="A0A0P7X008"/>
<sequence length="221" mass="24918">MHFNKNLRNLLTLFTLIVVGGILFSSCSRKREGAPKVLVFHKTAGFYHESIPDGVAAIQKLGAENGFEVDATDNAEDVNEENLEKYAAVIWLSTTGDVLNHYQEADFERYIQSGGGYVGIHAAADTEYEWGWYNKLVGGYFADHPGINDPHPNVQPGVITKTAEKHPSVDFLPESWERTDEWYSYKKVNPDTKKLLMLDESSYQGGLDMGEHPIAWYHDFD</sequence>
<dbReference type="SUPFAM" id="SSF52317">
    <property type="entry name" value="Class I glutamine amidotransferase-like"/>
    <property type="match status" value="1"/>
</dbReference>
<feature type="domain" description="ThuA-like" evidence="1">
    <location>
        <begin position="36"/>
        <end position="220"/>
    </location>
</feature>
<dbReference type="PANTHER" id="PTHR40469:SF2">
    <property type="entry name" value="GALACTOSE-BINDING DOMAIN-LIKE SUPERFAMILY PROTEIN"/>
    <property type="match status" value="1"/>
</dbReference>
<dbReference type="Gene3D" id="3.40.50.880">
    <property type="match status" value="1"/>
</dbReference>
<dbReference type="PROSITE" id="PS51257">
    <property type="entry name" value="PROKAR_LIPOPROTEIN"/>
    <property type="match status" value="1"/>
</dbReference>
<gene>
    <name evidence="2" type="ORF">HLUCCX10_17480</name>
</gene>
<feature type="non-terminal residue" evidence="2">
    <location>
        <position position="221"/>
    </location>
</feature>
<dbReference type="eggNOG" id="COG3291">
    <property type="taxonomic scope" value="Bacteria"/>
</dbReference>
<dbReference type="InterPro" id="IPR029062">
    <property type="entry name" value="Class_I_gatase-like"/>
</dbReference>
<reference evidence="2 3" key="1">
    <citation type="submission" date="2015-09" db="EMBL/GenBank/DDBJ databases">
        <title>Identification and resolution of microdiversity through metagenomic sequencing of parallel consortia.</title>
        <authorList>
            <person name="Nelson W.C."/>
            <person name="Romine M.F."/>
            <person name="Lindemann S.R."/>
        </authorList>
    </citation>
    <scope>NUCLEOTIDE SEQUENCE [LARGE SCALE GENOMIC DNA]</scope>
    <source>
        <strain evidence="2">HL-49</strain>
    </source>
</reference>